<dbReference type="EMBL" id="BAABME010027848">
    <property type="protein sequence ID" value="GAA0176210.1"/>
    <property type="molecule type" value="Genomic_DNA"/>
</dbReference>
<dbReference type="Proteomes" id="UP001454036">
    <property type="component" value="Unassembled WGS sequence"/>
</dbReference>
<reference evidence="1 2" key="1">
    <citation type="submission" date="2024-01" db="EMBL/GenBank/DDBJ databases">
        <title>The complete chloroplast genome sequence of Lithospermum erythrorhizon: insights into the phylogenetic relationship among Boraginaceae species and the maternal lineages of purple gromwells.</title>
        <authorList>
            <person name="Okada T."/>
            <person name="Watanabe K."/>
        </authorList>
    </citation>
    <scope>NUCLEOTIDE SEQUENCE [LARGE SCALE GENOMIC DNA]</scope>
</reference>
<dbReference type="InterPro" id="IPR036691">
    <property type="entry name" value="Endo/exonu/phosph_ase_sf"/>
</dbReference>
<organism evidence="1 2">
    <name type="scientific">Lithospermum erythrorhizon</name>
    <name type="common">Purple gromwell</name>
    <name type="synonym">Lithospermum officinale var. erythrorhizon</name>
    <dbReference type="NCBI Taxonomy" id="34254"/>
    <lineage>
        <taxon>Eukaryota</taxon>
        <taxon>Viridiplantae</taxon>
        <taxon>Streptophyta</taxon>
        <taxon>Embryophyta</taxon>
        <taxon>Tracheophyta</taxon>
        <taxon>Spermatophyta</taxon>
        <taxon>Magnoliopsida</taxon>
        <taxon>eudicotyledons</taxon>
        <taxon>Gunneridae</taxon>
        <taxon>Pentapetalae</taxon>
        <taxon>asterids</taxon>
        <taxon>lamiids</taxon>
        <taxon>Boraginales</taxon>
        <taxon>Boraginaceae</taxon>
        <taxon>Boraginoideae</taxon>
        <taxon>Lithospermeae</taxon>
        <taxon>Lithospermum</taxon>
    </lineage>
</organism>
<dbReference type="AlphaFoldDB" id="A0AAV3RM25"/>
<evidence type="ECO:0000313" key="1">
    <source>
        <dbReference type="EMBL" id="GAA0176210.1"/>
    </source>
</evidence>
<proteinExistence type="predicted"/>
<sequence length="143" mass="16522">MGDFNDIFTREEKEGGNTRSEPSMSKFRAFIRDGGLLDLGYTGEAFTWCNRRDKDACIKARLDRYLGNPCWCLNFPGATVYHLEMIGADHRPLLLDTEAVTEKAKHGFVFDLKSAYDYDNFDRDGMLVLERELEDAWVEEEIH</sequence>
<accession>A0AAV3RM25</accession>
<gene>
    <name evidence="1" type="ORF">LIER_42042</name>
</gene>
<protein>
    <recommendedName>
        <fullName evidence="3">Endonuclease/exonuclease/phosphatase domain-containing protein</fullName>
    </recommendedName>
</protein>
<name>A0AAV3RM25_LITER</name>
<evidence type="ECO:0008006" key="3">
    <source>
        <dbReference type="Google" id="ProtNLM"/>
    </source>
</evidence>
<evidence type="ECO:0000313" key="2">
    <source>
        <dbReference type="Proteomes" id="UP001454036"/>
    </source>
</evidence>
<dbReference type="Gene3D" id="3.60.10.10">
    <property type="entry name" value="Endonuclease/exonuclease/phosphatase"/>
    <property type="match status" value="1"/>
</dbReference>
<dbReference type="PANTHER" id="PTHR33710:SF71">
    <property type="entry name" value="ENDONUCLEASE_EXONUCLEASE_PHOSPHATASE DOMAIN-CONTAINING PROTEIN"/>
    <property type="match status" value="1"/>
</dbReference>
<dbReference type="PANTHER" id="PTHR33710">
    <property type="entry name" value="BNAC02G09200D PROTEIN"/>
    <property type="match status" value="1"/>
</dbReference>
<comment type="caution">
    <text evidence="1">The sequence shown here is derived from an EMBL/GenBank/DDBJ whole genome shotgun (WGS) entry which is preliminary data.</text>
</comment>
<keyword evidence="2" id="KW-1185">Reference proteome</keyword>
<dbReference type="SUPFAM" id="SSF56219">
    <property type="entry name" value="DNase I-like"/>
    <property type="match status" value="1"/>
</dbReference>